<gene>
    <name evidence="1" type="ORF">TNCV_4002171</name>
</gene>
<reference evidence="1" key="1">
    <citation type="submission" date="2020-08" db="EMBL/GenBank/DDBJ databases">
        <title>Multicomponent nature underlies the extraordinary mechanical properties of spider dragline silk.</title>
        <authorList>
            <person name="Kono N."/>
            <person name="Nakamura H."/>
            <person name="Mori M."/>
            <person name="Yoshida Y."/>
            <person name="Ohtoshi R."/>
            <person name="Malay A.D."/>
            <person name="Moran D.A.P."/>
            <person name="Tomita M."/>
            <person name="Numata K."/>
            <person name="Arakawa K."/>
        </authorList>
    </citation>
    <scope>NUCLEOTIDE SEQUENCE</scope>
</reference>
<protein>
    <submittedName>
        <fullName evidence="1">Uncharacterized protein</fullName>
    </submittedName>
</protein>
<name>A0A8X6V8K7_TRICX</name>
<dbReference type="EMBL" id="BMAU01021202">
    <property type="protein sequence ID" value="GFX98448.1"/>
    <property type="molecule type" value="Genomic_DNA"/>
</dbReference>
<sequence>MENDVKRPLPAILSHANGAGARHRSPIYHPDRADWDKFTRQEVITDALIHGREVEDAVFDATDAIMKAANAANPKTSNSHWKLFKPRWNSACHQAQKEQRRTSGNEQADIVARSATTELSITVPLCDMNRVIQHRMDNAWQNHGICRLITNCIA</sequence>
<dbReference type="AlphaFoldDB" id="A0A8X6V8K7"/>
<organism evidence="1 2">
    <name type="scientific">Trichonephila clavipes</name>
    <name type="common">Golden silk orbweaver</name>
    <name type="synonym">Nephila clavipes</name>
    <dbReference type="NCBI Taxonomy" id="2585209"/>
    <lineage>
        <taxon>Eukaryota</taxon>
        <taxon>Metazoa</taxon>
        <taxon>Ecdysozoa</taxon>
        <taxon>Arthropoda</taxon>
        <taxon>Chelicerata</taxon>
        <taxon>Arachnida</taxon>
        <taxon>Araneae</taxon>
        <taxon>Araneomorphae</taxon>
        <taxon>Entelegynae</taxon>
        <taxon>Araneoidea</taxon>
        <taxon>Nephilidae</taxon>
        <taxon>Trichonephila</taxon>
    </lineage>
</organism>
<comment type="caution">
    <text evidence="1">The sequence shown here is derived from an EMBL/GenBank/DDBJ whole genome shotgun (WGS) entry which is preliminary data.</text>
</comment>
<proteinExistence type="predicted"/>
<evidence type="ECO:0000313" key="1">
    <source>
        <dbReference type="EMBL" id="GFX98448.1"/>
    </source>
</evidence>
<accession>A0A8X6V8K7</accession>
<keyword evidence="2" id="KW-1185">Reference proteome</keyword>
<dbReference type="Proteomes" id="UP000887159">
    <property type="component" value="Unassembled WGS sequence"/>
</dbReference>
<evidence type="ECO:0000313" key="2">
    <source>
        <dbReference type="Proteomes" id="UP000887159"/>
    </source>
</evidence>